<dbReference type="RefSeq" id="YP_001036413.1">
    <property type="nucleotide sequence ID" value="NC_009011.2"/>
</dbReference>
<organism evidence="2 3">
    <name type="scientific">Spodoptera frugiperda nuclear polyhedrosis virus</name>
    <name type="common">SfNPV</name>
    <dbReference type="NCBI Taxonomy" id="10455"/>
    <lineage>
        <taxon>Viruses</taxon>
        <taxon>Viruses incertae sedis</taxon>
        <taxon>Naldaviricetes</taxon>
        <taxon>Lefavirales</taxon>
        <taxon>Baculoviridae</taxon>
        <taxon>Alphabaculovirus</taxon>
        <taxon>Alphabaculovirus spofrugiperdae</taxon>
    </lineage>
</organism>
<sequence length="310" mass="34417">MNTTTNALTEMYNSFGGGNVLCDKAHMEHVTAVINTLEKKKIKYKIIPMPVYGDDGLEVTFAIVIMVDKKNLKRNKKSISNNKYILFNSWYTKNRKSSWPNSHTMWNLMKTHTTAKPFVDIFDFMEKIGKSIETKKSSPPPPSSSPSEDNAVVADVNNENNARRMNLYNEFYKITTYTFVNDAAPSNSFIYDIKLDGNDGLEKLNRQTLENGVIAFKNILKSAVPSSVEFLTTTTATTTVATSKKNDKTLKSSSSSSSSLSSSSRKRSATTAAVSSSKNVKSAKKSKKSHVVPALTMENDQSDDTQMSYS</sequence>
<proteinExistence type="predicted"/>
<organismHost>
    <name type="scientific">Lepidoptera</name>
    <name type="common">moths &amp; butterflies</name>
    <dbReference type="NCBI Taxonomy" id="7088"/>
</organismHost>
<feature type="region of interest" description="Disordered" evidence="1">
    <location>
        <begin position="243"/>
        <end position="310"/>
    </location>
</feature>
<dbReference type="KEGG" id="vg:5176046"/>
<dbReference type="OrthoDB" id="13554at10239"/>
<evidence type="ECO:0000313" key="3">
    <source>
        <dbReference type="Proteomes" id="UP000204663"/>
    </source>
</evidence>
<evidence type="ECO:0000313" key="2">
    <source>
        <dbReference type="EMBL" id="ABM45831.1"/>
    </source>
</evidence>
<feature type="compositionally biased region" description="Basic residues" evidence="1">
    <location>
        <begin position="281"/>
        <end position="290"/>
    </location>
</feature>
<dbReference type="Pfam" id="PF05311">
    <property type="entry name" value="Baculo_PP31"/>
    <property type="match status" value="1"/>
</dbReference>
<dbReference type="EMBL" id="EF035042">
    <property type="protein sequence ID" value="ABM45831.1"/>
    <property type="molecule type" value="Genomic_DNA"/>
</dbReference>
<dbReference type="Proteomes" id="UP000204663">
    <property type="component" value="Segment"/>
</dbReference>
<feature type="compositionally biased region" description="Low complexity" evidence="1">
    <location>
        <begin position="251"/>
        <end position="280"/>
    </location>
</feature>
<dbReference type="GeneID" id="5176046"/>
<name>A1YJB1_NPVSF</name>
<reference evidence="2 3" key="1">
    <citation type="journal article" date="2008" name="J. Gen. Virol.">
        <title>Genomic sequence analysis of a fast-killing isolate of Spodoptera frugiperda multiple nucleopolyhedrovirus.</title>
        <authorList>
            <person name="Harrison R.L."/>
            <person name="Puttler B."/>
            <person name="Popham H.J."/>
        </authorList>
    </citation>
    <scope>NUCLEOTIDE SEQUENCE [LARGE SCALE GENOMIC DNA]</scope>
    <source>
        <strain evidence="2">3AP2</strain>
    </source>
</reference>
<accession>A1YJB1</accession>
<evidence type="ECO:0000256" key="1">
    <source>
        <dbReference type="SAM" id="MobiDB-lite"/>
    </source>
</evidence>
<keyword evidence="3" id="KW-1185">Reference proteome</keyword>
<protein>
    <submittedName>
        <fullName evidence="2">39 kDa protein</fullName>
    </submittedName>
</protein>
<dbReference type="InterPro" id="IPR007975">
    <property type="entry name" value="Baculo_pp39"/>
</dbReference>